<dbReference type="Proteomes" id="UP001142648">
    <property type="component" value="Unassembled WGS sequence"/>
</dbReference>
<dbReference type="Pfam" id="PF06629">
    <property type="entry name" value="MipA"/>
    <property type="match status" value="1"/>
</dbReference>
<dbReference type="RefSeq" id="WP_259962847.1">
    <property type="nucleotide sequence ID" value="NZ_JAOAMV010000006.1"/>
</dbReference>
<accession>A0A9X2W430</accession>
<dbReference type="InterPro" id="IPR010583">
    <property type="entry name" value="MipA"/>
</dbReference>
<evidence type="ECO:0000256" key="2">
    <source>
        <dbReference type="ARBA" id="ARBA00005722"/>
    </source>
</evidence>
<dbReference type="AlphaFoldDB" id="A0A9X2W430"/>
<evidence type="ECO:0000256" key="4">
    <source>
        <dbReference type="ARBA" id="ARBA00023136"/>
    </source>
</evidence>
<protein>
    <submittedName>
        <fullName evidence="7">MipA/OmpV family protein</fullName>
    </submittedName>
</protein>
<organism evidence="7 8">
    <name type="scientific">Tsuneonella litorea</name>
    <dbReference type="NCBI Taxonomy" id="2976475"/>
    <lineage>
        <taxon>Bacteria</taxon>
        <taxon>Pseudomonadati</taxon>
        <taxon>Pseudomonadota</taxon>
        <taxon>Alphaproteobacteria</taxon>
        <taxon>Sphingomonadales</taxon>
        <taxon>Erythrobacteraceae</taxon>
        <taxon>Tsuneonella</taxon>
    </lineage>
</organism>
<evidence type="ECO:0000256" key="5">
    <source>
        <dbReference type="ARBA" id="ARBA00023237"/>
    </source>
</evidence>
<sequence length="288" mass="29340">MNHALSGAAAALLLAAPAFAQEEPASAGRADRPAAGDTVYDDTWLSVGLGIGYGPSYDGSDDYVFFPAPLIQGRVAGIGLQPRPAGIALDLVPDPDAGIGLTLGPVARLRSNRNRQIKDPVVAAAGKLKKAIEVGGHAGVSVPRVLNPYDSLSFGVDALWDVNGAHGGMTVTPSVTYFTPLSRGAAASLSLSAERGDGDFMRYYYSVTPAQSAASGLPQFAAGSGWTKAGATVLLGIDFDGDLANGGLAAVLVGGHSRMLGDAKDSPYTAIRGSTGQWFAAAGIGYTF</sequence>
<evidence type="ECO:0000313" key="8">
    <source>
        <dbReference type="Proteomes" id="UP001142648"/>
    </source>
</evidence>
<dbReference type="GO" id="GO:0009279">
    <property type="term" value="C:cell outer membrane"/>
    <property type="evidence" value="ECO:0007669"/>
    <property type="project" value="UniProtKB-SubCell"/>
</dbReference>
<keyword evidence="3 6" id="KW-0732">Signal</keyword>
<evidence type="ECO:0000256" key="1">
    <source>
        <dbReference type="ARBA" id="ARBA00004442"/>
    </source>
</evidence>
<evidence type="ECO:0000313" key="7">
    <source>
        <dbReference type="EMBL" id="MCT2559854.1"/>
    </source>
</evidence>
<keyword evidence="5" id="KW-0998">Cell outer membrane</keyword>
<dbReference type="PANTHER" id="PTHR38776">
    <property type="entry name" value="MLTA-INTERACTING PROTEIN-RELATED"/>
    <property type="match status" value="1"/>
</dbReference>
<comment type="similarity">
    <text evidence="2">Belongs to the MipA/OmpV family.</text>
</comment>
<name>A0A9X2W430_9SPHN</name>
<dbReference type="PANTHER" id="PTHR38776:SF1">
    <property type="entry name" value="MLTA-INTERACTING PROTEIN-RELATED"/>
    <property type="match status" value="1"/>
</dbReference>
<comment type="caution">
    <text evidence="7">The sequence shown here is derived from an EMBL/GenBank/DDBJ whole genome shotgun (WGS) entry which is preliminary data.</text>
</comment>
<keyword evidence="8" id="KW-1185">Reference proteome</keyword>
<keyword evidence="4" id="KW-0472">Membrane</keyword>
<gene>
    <name evidence="7" type="ORF">N0B51_12790</name>
</gene>
<evidence type="ECO:0000256" key="6">
    <source>
        <dbReference type="SAM" id="SignalP"/>
    </source>
</evidence>
<dbReference type="EMBL" id="JAOAMV010000006">
    <property type="protein sequence ID" value="MCT2559854.1"/>
    <property type="molecule type" value="Genomic_DNA"/>
</dbReference>
<comment type="subcellular location">
    <subcellularLocation>
        <location evidence="1">Cell outer membrane</location>
    </subcellularLocation>
</comment>
<feature type="signal peptide" evidence="6">
    <location>
        <begin position="1"/>
        <end position="20"/>
    </location>
</feature>
<evidence type="ECO:0000256" key="3">
    <source>
        <dbReference type="ARBA" id="ARBA00022729"/>
    </source>
</evidence>
<feature type="chain" id="PRO_5040951486" evidence="6">
    <location>
        <begin position="21"/>
        <end position="288"/>
    </location>
</feature>
<reference evidence="7" key="1">
    <citation type="submission" date="2022-09" db="EMBL/GenBank/DDBJ databases">
        <title>The genome sequence of Tsuneonella sp. YG55.</title>
        <authorList>
            <person name="Liu Y."/>
        </authorList>
    </citation>
    <scope>NUCLEOTIDE SEQUENCE</scope>
    <source>
        <strain evidence="7">YG55</strain>
    </source>
</reference>
<proteinExistence type="inferred from homology"/>